<proteinExistence type="predicted"/>
<dbReference type="RefSeq" id="WP_144935724.1">
    <property type="nucleotide sequence ID" value="NZ_JBHTIU010000100.1"/>
</dbReference>
<comment type="caution">
    <text evidence="3">The sequence shown here is derived from an EMBL/GenBank/DDBJ whole genome shotgun (WGS) entry which is preliminary data.</text>
</comment>
<evidence type="ECO:0000256" key="2">
    <source>
        <dbReference type="SAM" id="Phobius"/>
    </source>
</evidence>
<feature type="region of interest" description="Disordered" evidence="1">
    <location>
        <begin position="58"/>
        <end position="104"/>
    </location>
</feature>
<keyword evidence="2" id="KW-0472">Membrane</keyword>
<evidence type="ECO:0000313" key="3">
    <source>
        <dbReference type="EMBL" id="MFD0872123.1"/>
    </source>
</evidence>
<dbReference type="EMBL" id="JBHTIU010000100">
    <property type="protein sequence ID" value="MFD0872123.1"/>
    <property type="molecule type" value="Genomic_DNA"/>
</dbReference>
<keyword evidence="2" id="KW-1133">Transmembrane helix</keyword>
<dbReference type="Proteomes" id="UP001597120">
    <property type="component" value="Unassembled WGS sequence"/>
</dbReference>
<evidence type="ECO:0000313" key="4">
    <source>
        <dbReference type="Proteomes" id="UP001597120"/>
    </source>
</evidence>
<name>A0ABW3DF39_9BACL</name>
<keyword evidence="2" id="KW-0812">Transmembrane</keyword>
<evidence type="ECO:0000256" key="1">
    <source>
        <dbReference type="SAM" id="MobiDB-lite"/>
    </source>
</evidence>
<reference evidence="4" key="1">
    <citation type="journal article" date="2019" name="Int. J. Syst. Evol. Microbiol.">
        <title>The Global Catalogue of Microorganisms (GCM) 10K type strain sequencing project: providing services to taxonomists for standard genome sequencing and annotation.</title>
        <authorList>
            <consortium name="The Broad Institute Genomics Platform"/>
            <consortium name="The Broad Institute Genome Sequencing Center for Infectious Disease"/>
            <person name="Wu L."/>
            <person name="Ma J."/>
        </authorList>
    </citation>
    <scope>NUCLEOTIDE SEQUENCE [LARGE SCALE GENOMIC DNA]</scope>
    <source>
        <strain evidence="4">CCUG 57263</strain>
    </source>
</reference>
<sequence length="104" mass="11966">MRRRYPTAVYIVLTLIAIGILYNLVKSPGTFLLPVIIFGAIFLLYKFPPARLRRLFTSSSSYSRPKPKQRTGRSGPAQRKRARFRVIEGNKNNSGDEDEPPRYH</sequence>
<feature type="compositionally biased region" description="Acidic residues" evidence="1">
    <location>
        <begin position="95"/>
        <end position="104"/>
    </location>
</feature>
<keyword evidence="4" id="KW-1185">Reference proteome</keyword>
<gene>
    <name evidence="3" type="ORF">ACFQ03_23680</name>
</gene>
<feature type="transmembrane region" description="Helical" evidence="2">
    <location>
        <begin position="31"/>
        <end position="47"/>
    </location>
</feature>
<accession>A0ABW3DF39</accession>
<feature type="transmembrane region" description="Helical" evidence="2">
    <location>
        <begin position="7"/>
        <end position="25"/>
    </location>
</feature>
<organism evidence="3 4">
    <name type="scientific">Paenibacillus residui</name>
    <dbReference type="NCBI Taxonomy" id="629724"/>
    <lineage>
        <taxon>Bacteria</taxon>
        <taxon>Bacillati</taxon>
        <taxon>Bacillota</taxon>
        <taxon>Bacilli</taxon>
        <taxon>Bacillales</taxon>
        <taxon>Paenibacillaceae</taxon>
        <taxon>Paenibacillus</taxon>
    </lineage>
</organism>
<protein>
    <submittedName>
        <fullName evidence="3">Uncharacterized protein</fullName>
    </submittedName>
</protein>